<evidence type="ECO:0000256" key="1">
    <source>
        <dbReference type="ARBA" id="ARBA00007870"/>
    </source>
</evidence>
<feature type="domain" description="Ketopantoate reductase N-terminal" evidence="6">
    <location>
        <begin position="5"/>
        <end position="157"/>
    </location>
</feature>
<dbReference type="OrthoDB" id="3609at2759"/>
<dbReference type="GO" id="GO:0015940">
    <property type="term" value="P:pantothenate biosynthetic process"/>
    <property type="evidence" value="ECO:0007669"/>
    <property type="project" value="InterPro"/>
</dbReference>
<dbReference type="SUPFAM" id="SSF51735">
    <property type="entry name" value="NAD(P)-binding Rossmann-fold domains"/>
    <property type="match status" value="1"/>
</dbReference>
<accession>A0A6G1KZP0</accession>
<keyword evidence="9" id="KW-1185">Reference proteome</keyword>
<dbReference type="PANTHER" id="PTHR21708">
    <property type="entry name" value="PROBABLE 2-DEHYDROPANTOATE 2-REDUCTASE"/>
    <property type="match status" value="1"/>
</dbReference>
<dbReference type="FunFam" id="1.10.1040.10:FF:000017">
    <property type="entry name" value="2-dehydropantoate 2-reductase"/>
    <property type="match status" value="1"/>
</dbReference>
<reference evidence="8" key="1">
    <citation type="journal article" date="2020" name="Stud. Mycol.">
        <title>101 Dothideomycetes genomes: a test case for predicting lifestyles and emergence of pathogens.</title>
        <authorList>
            <person name="Haridas S."/>
            <person name="Albert R."/>
            <person name="Binder M."/>
            <person name="Bloem J."/>
            <person name="Labutti K."/>
            <person name="Salamov A."/>
            <person name="Andreopoulos B."/>
            <person name="Baker S."/>
            <person name="Barry K."/>
            <person name="Bills G."/>
            <person name="Bluhm B."/>
            <person name="Cannon C."/>
            <person name="Castanera R."/>
            <person name="Culley D."/>
            <person name="Daum C."/>
            <person name="Ezra D."/>
            <person name="Gonzalez J."/>
            <person name="Henrissat B."/>
            <person name="Kuo A."/>
            <person name="Liang C."/>
            <person name="Lipzen A."/>
            <person name="Lutzoni F."/>
            <person name="Magnuson J."/>
            <person name="Mondo S."/>
            <person name="Nolan M."/>
            <person name="Ohm R."/>
            <person name="Pangilinan J."/>
            <person name="Park H.-J."/>
            <person name="Ramirez L."/>
            <person name="Alfaro M."/>
            <person name="Sun H."/>
            <person name="Tritt A."/>
            <person name="Yoshinaga Y."/>
            <person name="Zwiers L.-H."/>
            <person name="Turgeon B."/>
            <person name="Goodwin S."/>
            <person name="Spatafora J."/>
            <person name="Crous P."/>
            <person name="Grigoriev I."/>
        </authorList>
    </citation>
    <scope>NUCLEOTIDE SEQUENCE</scope>
    <source>
        <strain evidence="8">CBS 116005</strain>
    </source>
</reference>
<dbReference type="Gene3D" id="1.10.1040.10">
    <property type="entry name" value="N-(1-d-carboxylethyl)-l-norvaline Dehydrogenase, domain 2"/>
    <property type="match status" value="1"/>
</dbReference>
<dbReference type="GO" id="GO:0008677">
    <property type="term" value="F:2-dehydropantoate 2-reductase activity"/>
    <property type="evidence" value="ECO:0007669"/>
    <property type="project" value="UniProtKB-EC"/>
</dbReference>
<comment type="function">
    <text evidence="4">Catalyzes the NADPH-dependent reduction of ketopantoate into pantoic acid.</text>
</comment>
<dbReference type="EC" id="1.1.1.169" evidence="4"/>
<dbReference type="InterPro" id="IPR013328">
    <property type="entry name" value="6PGD_dom2"/>
</dbReference>
<organism evidence="8 9">
    <name type="scientific">Teratosphaeria nubilosa</name>
    <dbReference type="NCBI Taxonomy" id="161662"/>
    <lineage>
        <taxon>Eukaryota</taxon>
        <taxon>Fungi</taxon>
        <taxon>Dikarya</taxon>
        <taxon>Ascomycota</taxon>
        <taxon>Pezizomycotina</taxon>
        <taxon>Dothideomycetes</taxon>
        <taxon>Dothideomycetidae</taxon>
        <taxon>Mycosphaerellales</taxon>
        <taxon>Teratosphaeriaceae</taxon>
        <taxon>Teratosphaeria</taxon>
    </lineage>
</organism>
<dbReference type="InterPro" id="IPR013752">
    <property type="entry name" value="KPA_reductase"/>
</dbReference>
<gene>
    <name evidence="8" type="ORF">EJ03DRAFT_192738</name>
</gene>
<dbReference type="InterPro" id="IPR008927">
    <property type="entry name" value="6-PGluconate_DH-like_C_sf"/>
</dbReference>
<dbReference type="PANTHER" id="PTHR21708:SF26">
    <property type="entry name" value="2-DEHYDROPANTOATE 2-REDUCTASE"/>
    <property type="match status" value="1"/>
</dbReference>
<dbReference type="AlphaFoldDB" id="A0A6G1KZP0"/>
<dbReference type="FunFam" id="3.40.50.720:FF:000609">
    <property type="entry name" value="2-dehydropantoate 2-reductase"/>
    <property type="match status" value="1"/>
</dbReference>
<evidence type="ECO:0000313" key="9">
    <source>
        <dbReference type="Proteomes" id="UP000799436"/>
    </source>
</evidence>
<evidence type="ECO:0000256" key="4">
    <source>
        <dbReference type="RuleBase" id="RU362068"/>
    </source>
</evidence>
<dbReference type="Pfam" id="PF08546">
    <property type="entry name" value="ApbA_C"/>
    <property type="match status" value="1"/>
</dbReference>
<dbReference type="InterPro" id="IPR036291">
    <property type="entry name" value="NAD(P)-bd_dom_sf"/>
</dbReference>
<evidence type="ECO:0000256" key="5">
    <source>
        <dbReference type="SAM" id="MobiDB-lite"/>
    </source>
</evidence>
<feature type="region of interest" description="Disordered" evidence="5">
    <location>
        <begin position="250"/>
        <end position="281"/>
    </location>
</feature>
<comment type="similarity">
    <text evidence="1 4">Belongs to the ketopantoate reductase family.</text>
</comment>
<dbReference type="Pfam" id="PF02558">
    <property type="entry name" value="ApbA"/>
    <property type="match status" value="1"/>
</dbReference>
<evidence type="ECO:0000259" key="7">
    <source>
        <dbReference type="Pfam" id="PF08546"/>
    </source>
</evidence>
<evidence type="ECO:0000256" key="2">
    <source>
        <dbReference type="ARBA" id="ARBA00022857"/>
    </source>
</evidence>
<keyword evidence="2 4" id="KW-0521">NADP</keyword>
<dbReference type="InterPro" id="IPR013332">
    <property type="entry name" value="KPR_N"/>
</dbReference>
<dbReference type="GO" id="GO:0005737">
    <property type="term" value="C:cytoplasm"/>
    <property type="evidence" value="ECO:0007669"/>
    <property type="project" value="TreeGrafter"/>
</dbReference>
<dbReference type="InterPro" id="IPR003710">
    <property type="entry name" value="ApbA"/>
</dbReference>
<evidence type="ECO:0000313" key="8">
    <source>
        <dbReference type="EMBL" id="KAF2766077.1"/>
    </source>
</evidence>
<evidence type="ECO:0000259" key="6">
    <source>
        <dbReference type="Pfam" id="PF02558"/>
    </source>
</evidence>
<keyword evidence="3 4" id="KW-0560">Oxidoreductase</keyword>
<protein>
    <recommendedName>
        <fullName evidence="4">2-dehydropantoate 2-reductase</fullName>
        <ecNumber evidence="4">1.1.1.169</ecNumber>
    </recommendedName>
    <alternativeName>
        <fullName evidence="4">Ketopantoate reductase</fullName>
    </alternativeName>
</protein>
<dbReference type="EMBL" id="ML995878">
    <property type="protein sequence ID" value="KAF2766077.1"/>
    <property type="molecule type" value="Genomic_DNA"/>
</dbReference>
<name>A0A6G1KZP0_9PEZI</name>
<dbReference type="NCBIfam" id="TIGR00745">
    <property type="entry name" value="apbA_panE"/>
    <property type="match status" value="1"/>
</dbReference>
<sequence length="332" mass="35861">MPTSILLVGGGAIGSFFASRLAQAPNTVVSAICRSNYQAVKITGFKITSPKFGDYVFRPDGLFNSPAEARQSGTRWDLLLVATKALGSEDSKLLDGLVSEGTTIAIIQNGIGVEEPYMTRFPHTPIVTATTVASVAQLEPGQIKHYRLTRISVGPYAPHDQAKSSKAMQSATHFVSLLQASGLTDAELHDHSTMQFVRWHKLATNAGMNPSSVLAGGLENHEMCNDPDFSAHLIGVMHEVLHAAEKVLGRPMPPGLPTPQEVVRSTGRLGKGSSPSMRRDWEGGRPVELEAILGNPVRIARKVGVEMPRVQTLYALLKKAQEKRDQRLGAKL</sequence>
<dbReference type="SUPFAM" id="SSF48179">
    <property type="entry name" value="6-phosphogluconate dehydrogenase C-terminal domain-like"/>
    <property type="match status" value="1"/>
</dbReference>
<feature type="domain" description="Ketopantoate reductase C-terminal" evidence="7">
    <location>
        <begin position="197"/>
        <end position="320"/>
    </location>
</feature>
<evidence type="ECO:0000256" key="3">
    <source>
        <dbReference type="ARBA" id="ARBA00023002"/>
    </source>
</evidence>
<dbReference type="Gene3D" id="3.40.50.720">
    <property type="entry name" value="NAD(P)-binding Rossmann-like Domain"/>
    <property type="match status" value="1"/>
</dbReference>
<dbReference type="Proteomes" id="UP000799436">
    <property type="component" value="Unassembled WGS sequence"/>
</dbReference>
<proteinExistence type="inferred from homology"/>
<comment type="catalytic activity">
    <reaction evidence="4">
        <text>(R)-pantoate + NADP(+) = 2-dehydropantoate + NADPH + H(+)</text>
        <dbReference type="Rhea" id="RHEA:16233"/>
        <dbReference type="ChEBI" id="CHEBI:11561"/>
        <dbReference type="ChEBI" id="CHEBI:15378"/>
        <dbReference type="ChEBI" id="CHEBI:15980"/>
        <dbReference type="ChEBI" id="CHEBI:57783"/>
        <dbReference type="ChEBI" id="CHEBI:58349"/>
        <dbReference type="EC" id="1.1.1.169"/>
    </reaction>
</comment>
<dbReference type="InterPro" id="IPR051402">
    <property type="entry name" value="KPR-Related"/>
</dbReference>